<evidence type="ECO:0000256" key="2">
    <source>
        <dbReference type="ARBA" id="ARBA00005525"/>
    </source>
</evidence>
<organism evidence="15 16">
    <name type="scientific">Georgenia thermotolerans</name>
    <dbReference type="NCBI Taxonomy" id="527326"/>
    <lineage>
        <taxon>Bacteria</taxon>
        <taxon>Bacillati</taxon>
        <taxon>Actinomycetota</taxon>
        <taxon>Actinomycetes</taxon>
        <taxon>Micrococcales</taxon>
        <taxon>Bogoriellaceae</taxon>
        <taxon>Georgenia</taxon>
    </lineage>
</organism>
<dbReference type="Pfam" id="PF14748">
    <property type="entry name" value="P5CR_dimer"/>
    <property type="match status" value="1"/>
</dbReference>
<accession>A0A7J5UQ23</accession>
<dbReference type="InterPro" id="IPR028939">
    <property type="entry name" value="P5C_Rdtase_cat_N"/>
</dbReference>
<dbReference type="SUPFAM" id="SSF48179">
    <property type="entry name" value="6-phosphogluconate dehydrogenase C-terminal domain-like"/>
    <property type="match status" value="1"/>
</dbReference>
<evidence type="ECO:0000256" key="8">
    <source>
        <dbReference type="ARBA" id="ARBA00058118"/>
    </source>
</evidence>
<evidence type="ECO:0000313" key="16">
    <source>
        <dbReference type="Proteomes" id="UP000451860"/>
    </source>
</evidence>
<evidence type="ECO:0000256" key="6">
    <source>
        <dbReference type="ARBA" id="ARBA00022857"/>
    </source>
</evidence>
<dbReference type="Pfam" id="PF03807">
    <property type="entry name" value="F420_oxidored"/>
    <property type="match status" value="1"/>
</dbReference>
<comment type="catalytic activity">
    <reaction evidence="9 12">
        <text>L-proline + NADP(+) = (S)-1-pyrroline-5-carboxylate + NADPH + 2 H(+)</text>
        <dbReference type="Rhea" id="RHEA:14109"/>
        <dbReference type="ChEBI" id="CHEBI:15378"/>
        <dbReference type="ChEBI" id="CHEBI:17388"/>
        <dbReference type="ChEBI" id="CHEBI:57783"/>
        <dbReference type="ChEBI" id="CHEBI:58349"/>
        <dbReference type="ChEBI" id="CHEBI:60039"/>
        <dbReference type="EC" id="1.5.1.2"/>
    </reaction>
</comment>
<comment type="function">
    <text evidence="8 9">Catalyzes the reduction of 1-pyrroline-5-carboxylate (PCA) to L-proline.</text>
</comment>
<evidence type="ECO:0000256" key="11">
    <source>
        <dbReference type="PIRSR" id="PIRSR000193-1"/>
    </source>
</evidence>
<feature type="binding site" evidence="11">
    <location>
        <position position="55"/>
    </location>
    <ligand>
        <name>NADPH</name>
        <dbReference type="ChEBI" id="CHEBI:57783"/>
    </ligand>
</feature>
<dbReference type="GO" id="GO:0055129">
    <property type="term" value="P:L-proline biosynthetic process"/>
    <property type="evidence" value="ECO:0007669"/>
    <property type="project" value="UniProtKB-UniRule"/>
</dbReference>
<evidence type="ECO:0000256" key="7">
    <source>
        <dbReference type="ARBA" id="ARBA00023002"/>
    </source>
</evidence>
<dbReference type="InterPro" id="IPR029036">
    <property type="entry name" value="P5CR_dimer"/>
</dbReference>
<evidence type="ECO:0000256" key="12">
    <source>
        <dbReference type="RuleBase" id="RU003903"/>
    </source>
</evidence>
<dbReference type="Proteomes" id="UP000451860">
    <property type="component" value="Unassembled WGS sequence"/>
</dbReference>
<protein>
    <recommendedName>
        <fullName evidence="9 10">Pyrroline-5-carboxylate reductase</fullName>
        <shortName evidence="9">P5C reductase</shortName>
        <shortName evidence="9">P5CR</shortName>
        <ecNumber evidence="9 10">1.5.1.2</ecNumber>
    </recommendedName>
    <alternativeName>
        <fullName evidence="9">PCA reductase</fullName>
    </alternativeName>
</protein>
<dbReference type="Gene3D" id="3.40.50.720">
    <property type="entry name" value="NAD(P)-binding Rossmann-like Domain"/>
    <property type="match status" value="1"/>
</dbReference>
<feature type="domain" description="Pyrroline-5-carboxylate reductase dimerisation" evidence="14">
    <location>
        <begin position="164"/>
        <end position="271"/>
    </location>
</feature>
<dbReference type="EC" id="1.5.1.2" evidence="9 10"/>
<dbReference type="FunFam" id="3.40.50.720:FF:000190">
    <property type="entry name" value="Pyrroline-5-carboxylate reductase"/>
    <property type="match status" value="1"/>
</dbReference>
<dbReference type="InterPro" id="IPR008927">
    <property type="entry name" value="6-PGluconate_DH-like_C_sf"/>
</dbReference>
<dbReference type="RefSeq" id="WP_152202482.1">
    <property type="nucleotide sequence ID" value="NZ_VUKF01000014.1"/>
</dbReference>
<keyword evidence="6 9" id="KW-0521">NADP</keyword>
<gene>
    <name evidence="9 15" type="primary">proC</name>
    <name evidence="15" type="ORF">GB883_09630</name>
</gene>
<dbReference type="EMBL" id="WHJE01000036">
    <property type="protein sequence ID" value="KAE8764331.1"/>
    <property type="molecule type" value="Genomic_DNA"/>
</dbReference>
<comment type="similarity">
    <text evidence="2 9 12">Belongs to the pyrroline-5-carboxylate reductase family.</text>
</comment>
<comment type="subcellular location">
    <subcellularLocation>
        <location evidence="1 9">Cytoplasm</location>
    </subcellularLocation>
</comment>
<dbReference type="HAMAP" id="MF_01925">
    <property type="entry name" value="P5C_reductase"/>
    <property type="match status" value="1"/>
</dbReference>
<keyword evidence="3 9" id="KW-0963">Cytoplasm</keyword>
<name>A0A7J5UQ23_9MICO</name>
<dbReference type="FunFam" id="1.10.3730.10:FF:000001">
    <property type="entry name" value="Pyrroline-5-carboxylate reductase"/>
    <property type="match status" value="1"/>
</dbReference>
<keyword evidence="5 9" id="KW-0641">Proline biosynthesis</keyword>
<dbReference type="UniPathway" id="UPA00098">
    <property type="reaction ID" value="UER00361"/>
</dbReference>
<comment type="catalytic activity">
    <reaction evidence="9">
        <text>L-proline + NAD(+) = (S)-1-pyrroline-5-carboxylate + NADH + 2 H(+)</text>
        <dbReference type="Rhea" id="RHEA:14105"/>
        <dbReference type="ChEBI" id="CHEBI:15378"/>
        <dbReference type="ChEBI" id="CHEBI:17388"/>
        <dbReference type="ChEBI" id="CHEBI:57540"/>
        <dbReference type="ChEBI" id="CHEBI:57945"/>
        <dbReference type="ChEBI" id="CHEBI:60039"/>
        <dbReference type="EC" id="1.5.1.2"/>
    </reaction>
</comment>
<dbReference type="InterPro" id="IPR036291">
    <property type="entry name" value="NAD(P)-bd_dom_sf"/>
</dbReference>
<dbReference type="PANTHER" id="PTHR11645">
    <property type="entry name" value="PYRROLINE-5-CARBOXYLATE REDUCTASE"/>
    <property type="match status" value="1"/>
</dbReference>
<evidence type="ECO:0000256" key="10">
    <source>
        <dbReference type="NCBIfam" id="TIGR00112"/>
    </source>
</evidence>
<dbReference type="SUPFAM" id="SSF51735">
    <property type="entry name" value="NAD(P)-binding Rossmann-fold domains"/>
    <property type="match status" value="1"/>
</dbReference>
<evidence type="ECO:0000256" key="9">
    <source>
        <dbReference type="HAMAP-Rule" id="MF_01925"/>
    </source>
</evidence>
<evidence type="ECO:0000256" key="3">
    <source>
        <dbReference type="ARBA" id="ARBA00022490"/>
    </source>
</evidence>
<dbReference type="AlphaFoldDB" id="A0A7J5UQ23"/>
<dbReference type="PIRSF" id="PIRSF000193">
    <property type="entry name" value="Pyrrol-5-carb_rd"/>
    <property type="match status" value="1"/>
</dbReference>
<keyword evidence="16" id="KW-1185">Reference proteome</keyword>
<proteinExistence type="inferred from homology"/>
<keyword evidence="4 9" id="KW-0028">Amino-acid biosynthesis</keyword>
<evidence type="ECO:0000256" key="5">
    <source>
        <dbReference type="ARBA" id="ARBA00022650"/>
    </source>
</evidence>
<evidence type="ECO:0000259" key="14">
    <source>
        <dbReference type="Pfam" id="PF14748"/>
    </source>
</evidence>
<feature type="domain" description="Pyrroline-5-carboxylate reductase catalytic N-terminal" evidence="13">
    <location>
        <begin position="2"/>
        <end position="101"/>
    </location>
</feature>
<feature type="binding site" evidence="11">
    <location>
        <position position="34"/>
    </location>
    <ligand>
        <name>NADP(+)</name>
        <dbReference type="ChEBI" id="CHEBI:58349"/>
    </ligand>
</feature>
<dbReference type="NCBIfam" id="TIGR00112">
    <property type="entry name" value="proC"/>
    <property type="match status" value="1"/>
</dbReference>
<evidence type="ECO:0000256" key="4">
    <source>
        <dbReference type="ARBA" id="ARBA00022605"/>
    </source>
</evidence>
<comment type="caution">
    <text evidence="15">The sequence shown here is derived from an EMBL/GenBank/DDBJ whole genome shotgun (WGS) entry which is preliminary data.</text>
</comment>
<dbReference type="PROSITE" id="PS00521">
    <property type="entry name" value="P5CR"/>
    <property type="match status" value="1"/>
</dbReference>
<dbReference type="InterPro" id="IPR000304">
    <property type="entry name" value="Pyrroline-COOH_reductase"/>
</dbReference>
<keyword evidence="7 9" id="KW-0560">Oxidoreductase</keyword>
<evidence type="ECO:0000259" key="13">
    <source>
        <dbReference type="Pfam" id="PF03807"/>
    </source>
</evidence>
<dbReference type="GO" id="GO:0004735">
    <property type="term" value="F:pyrroline-5-carboxylate reductase activity"/>
    <property type="evidence" value="ECO:0007669"/>
    <property type="project" value="UniProtKB-UniRule"/>
</dbReference>
<evidence type="ECO:0000256" key="1">
    <source>
        <dbReference type="ARBA" id="ARBA00004496"/>
    </source>
</evidence>
<dbReference type="InterPro" id="IPR053790">
    <property type="entry name" value="P5CR-like_CS"/>
</dbReference>
<dbReference type="OrthoDB" id="9805754at2"/>
<dbReference type="Gene3D" id="1.10.3730.10">
    <property type="entry name" value="ProC C-terminal domain-like"/>
    <property type="match status" value="1"/>
</dbReference>
<reference evidence="15 16" key="1">
    <citation type="submission" date="2019-10" db="EMBL/GenBank/DDBJ databases">
        <title>Georgenia wutianyii sp. nov. and Georgenia yuyongxinii sp. nov. isolated from plateau pika (Ochotona curzoniae) in the Qinghai-Tibet plateau of China.</title>
        <authorList>
            <person name="Tian Z."/>
        </authorList>
    </citation>
    <scope>NUCLEOTIDE SEQUENCE [LARGE SCALE GENOMIC DNA]</scope>
    <source>
        <strain evidence="15 16">DSM 21501</strain>
    </source>
</reference>
<comment type="pathway">
    <text evidence="9 12">Amino-acid biosynthesis; L-proline biosynthesis; L-proline from L-glutamate 5-semialdehyde: step 1/1.</text>
</comment>
<dbReference type="GO" id="GO:0005737">
    <property type="term" value="C:cytoplasm"/>
    <property type="evidence" value="ECO:0007669"/>
    <property type="project" value="UniProtKB-SubCell"/>
</dbReference>
<evidence type="ECO:0000313" key="15">
    <source>
        <dbReference type="EMBL" id="KAE8764331.1"/>
    </source>
</evidence>
<dbReference type="PANTHER" id="PTHR11645:SF0">
    <property type="entry name" value="PYRROLINE-5-CARBOXYLATE REDUCTASE 3"/>
    <property type="match status" value="1"/>
</dbReference>
<feature type="binding site" evidence="11">
    <location>
        <begin position="6"/>
        <end position="11"/>
    </location>
    <ligand>
        <name>NADP(+)</name>
        <dbReference type="ChEBI" id="CHEBI:58349"/>
    </ligand>
</feature>
<feature type="binding site" evidence="11">
    <location>
        <begin position="71"/>
        <end position="74"/>
    </location>
    <ligand>
        <name>NADP(+)</name>
        <dbReference type="ChEBI" id="CHEBI:58349"/>
    </ligand>
</feature>
<sequence>MRVGFIGAGNMAGAIVRGIVASGSVAPEDVVVTSAHGSSAQALARETGVDVLGTNEELVEQVGAGGVVVLAVKPHLIPEVLRPLQDLLAENGSLVVSLAAGTTLARLEELLPPGQAVVRVMPNVNAQIGAGMAAVCGNAEAGDEQVDTVVGLFEAVGRAIVLPERDFAAYSAIAGCSPAFVFTFIDALARGALRNGLPKAQAVRIAAQAVLGSAQMVLERAADGATPADLVDMVTSPGGTTVAGLVAMEEAGFSPAVVRGVQGAVERDRELGG</sequence>